<dbReference type="eggNOG" id="ENOG502Z8TD">
    <property type="taxonomic scope" value="Bacteria"/>
</dbReference>
<evidence type="ECO:0000313" key="2">
    <source>
        <dbReference type="EMBL" id="GAC48783.1"/>
    </source>
</evidence>
<reference evidence="2 3" key="1">
    <citation type="submission" date="2012-12" db="EMBL/GenBank/DDBJ databases">
        <title>Whole genome shotgun sequence of Gordonia aichiensis NBRC 108223.</title>
        <authorList>
            <person name="Isaki-Nakamura S."/>
            <person name="Hosoyama A."/>
            <person name="Tsuchikane K."/>
            <person name="Ando Y."/>
            <person name="Baba S."/>
            <person name="Ohji S."/>
            <person name="Hamada M."/>
            <person name="Tamura T."/>
            <person name="Yamazoe A."/>
            <person name="Yamazaki S."/>
            <person name="Fujita N."/>
        </authorList>
    </citation>
    <scope>NUCLEOTIDE SEQUENCE [LARGE SCALE GENOMIC DNA]</scope>
    <source>
        <strain evidence="2 3">NBRC 108223</strain>
    </source>
</reference>
<accession>L7KM40</accession>
<gene>
    <name evidence="2" type="ORF">GOACH_07_00670</name>
</gene>
<dbReference type="Proteomes" id="UP000010988">
    <property type="component" value="Unassembled WGS sequence"/>
</dbReference>
<dbReference type="SUPFAM" id="SSF54427">
    <property type="entry name" value="NTF2-like"/>
    <property type="match status" value="1"/>
</dbReference>
<dbReference type="OrthoDB" id="981191at2"/>
<dbReference type="RefSeq" id="WP_005174325.1">
    <property type="nucleotide sequence ID" value="NZ_BANR01000007.1"/>
</dbReference>
<dbReference type="STRING" id="1220583.GOACH_07_00670"/>
<dbReference type="Pfam" id="PF13577">
    <property type="entry name" value="SnoaL_4"/>
    <property type="match status" value="1"/>
</dbReference>
<comment type="caution">
    <text evidence="2">The sequence shown here is derived from an EMBL/GenBank/DDBJ whole genome shotgun (WGS) entry which is preliminary data.</text>
</comment>
<evidence type="ECO:0000313" key="3">
    <source>
        <dbReference type="Proteomes" id="UP000010988"/>
    </source>
</evidence>
<dbReference type="AlphaFoldDB" id="L7KM40"/>
<name>L7KM40_9ACTN</name>
<organism evidence="2 3">
    <name type="scientific">Gordonia aichiensis NBRC 108223</name>
    <dbReference type="NCBI Taxonomy" id="1220583"/>
    <lineage>
        <taxon>Bacteria</taxon>
        <taxon>Bacillati</taxon>
        <taxon>Actinomycetota</taxon>
        <taxon>Actinomycetes</taxon>
        <taxon>Mycobacteriales</taxon>
        <taxon>Gordoniaceae</taxon>
        <taxon>Gordonia</taxon>
    </lineage>
</organism>
<dbReference type="InterPro" id="IPR037401">
    <property type="entry name" value="SnoaL-like"/>
</dbReference>
<protein>
    <recommendedName>
        <fullName evidence="1">SnoaL-like domain-containing protein</fullName>
    </recommendedName>
</protein>
<keyword evidence="3" id="KW-1185">Reference proteome</keyword>
<dbReference type="EMBL" id="BANR01000007">
    <property type="protein sequence ID" value="GAC48783.1"/>
    <property type="molecule type" value="Genomic_DNA"/>
</dbReference>
<dbReference type="Gene3D" id="3.10.450.50">
    <property type="match status" value="1"/>
</dbReference>
<evidence type="ECO:0000259" key="1">
    <source>
        <dbReference type="Pfam" id="PF13577"/>
    </source>
</evidence>
<dbReference type="InterPro" id="IPR032710">
    <property type="entry name" value="NTF2-like_dom_sf"/>
</dbReference>
<sequence>MSSSITAAATTVDAIAALSTRIDVLEAEADIRRIQARYMFLCDTPCPEYGVTDDAHRIDLILDLYTDDAVWEGVGEYYTGQFGRAEGKDAIRQHFQGFWGEKQDPALLLNAHYLTSEQIHVTGDEATGQWIHMQPWLFSDGRSLLRSSRLNNAFRRENGRWLITRTRTENVFIADLPTNFASDYPSESVLLKD</sequence>
<feature type="domain" description="SnoaL-like" evidence="1">
    <location>
        <begin position="24"/>
        <end position="167"/>
    </location>
</feature>
<proteinExistence type="predicted"/>